<dbReference type="NCBIfam" id="TIGR01649">
    <property type="entry name" value="hnRNP-L_PTB"/>
    <property type="match status" value="1"/>
</dbReference>
<dbReference type="Pfam" id="PF13893">
    <property type="entry name" value="RRM_5"/>
    <property type="match status" value="2"/>
</dbReference>
<evidence type="ECO:0000256" key="2">
    <source>
        <dbReference type="ARBA" id="ARBA00022737"/>
    </source>
</evidence>
<dbReference type="AlphaFoldDB" id="Q2I2V8"/>
<organism evidence="7">
    <name type="scientific">Paracentrotus lividus</name>
    <name type="common">Common sea urchin</name>
    <dbReference type="NCBI Taxonomy" id="7656"/>
    <lineage>
        <taxon>Eukaryota</taxon>
        <taxon>Metazoa</taxon>
        <taxon>Echinodermata</taxon>
        <taxon>Eleutherozoa</taxon>
        <taxon>Echinozoa</taxon>
        <taxon>Echinoidea</taxon>
        <taxon>Euechinoidea</taxon>
        <taxon>Echinacea</taxon>
        <taxon>Camarodonta</taxon>
        <taxon>Echinidea</taxon>
        <taxon>Echinidae</taxon>
        <taxon>Paracentrotus</taxon>
    </lineage>
</organism>
<accession>Q2I2V8</accession>
<evidence type="ECO:0000256" key="1">
    <source>
        <dbReference type="ARBA" id="ARBA00022553"/>
    </source>
</evidence>
<keyword evidence="1" id="KW-0597">Phosphoprotein</keyword>
<dbReference type="SUPFAM" id="SSF54928">
    <property type="entry name" value="RNA-binding domain, RBD"/>
    <property type="match status" value="3"/>
</dbReference>
<dbReference type="InterPro" id="IPR055204">
    <property type="entry name" value="HNRNPL_RRM"/>
</dbReference>
<evidence type="ECO:0000256" key="4">
    <source>
        <dbReference type="PROSITE-ProRule" id="PRU00176"/>
    </source>
</evidence>
<feature type="domain" description="RRM" evidence="6">
    <location>
        <begin position="245"/>
        <end position="321"/>
    </location>
</feature>
<sequence>MDFASAAALQAATPMSMIPHPLTLGHTGTVPVTVPLSLPVIPNPHQITFPFAGYTSRKRTLRGSDELMASTPNGTTTNVIGNQDAGSPNSNDHDAKKVKRENSASSPSRVVHIRNLANEALDADVLSLALPIGRVTKYLMLKGKNQAFLEMADEATAQTFINHYTHMPRNVHGRQIYCQFSKHKELKTDFAHTQQQIASQVALQAAQQHPMLQQHLMQQPQHHHHQQHAAHPKVPDTGGGVNTILRVIVENVTYQITVDTLHEIFRKYGTVLRIVTFIKSGQFQALVQFADASQAAVAKLELDGKNIYNNCCQLRIDFSKLTNLSVKYNNEKSRDYTCDLPQGDGLTGVDPSTAAMLGLGSAAGLISPYTAGHGLPFAGTTPVSLAGYHHAGVPGFPAGLSALPHAAAAAQGMRLPGMYMQSGTAVILVSNLTPELVTPQALFTLFGVYGDVQRVKILYEKRDNALIQMSDPNQAQLAMKHLSGVKLYGKQIRVTASKHQMVQLPKEGQPDAGLTKDFSTSPLHRFKKPGSKNFLNIYPPSSTLHLSNIPPTVDEDTLKEAFSQHGTVANFKFFPKDRKMALLQMGSVEEAIHALIAMHNYQLAESNHLRVSFSKAQI</sequence>
<dbReference type="InterPro" id="IPR012677">
    <property type="entry name" value="Nucleotide-bd_a/b_plait_sf"/>
</dbReference>
<dbReference type="SMART" id="SM00360">
    <property type="entry name" value="RRM"/>
    <property type="match status" value="4"/>
</dbReference>
<dbReference type="InterPro" id="IPR006536">
    <property type="entry name" value="HnRNP-L/PTB"/>
</dbReference>
<dbReference type="InterPro" id="IPR035979">
    <property type="entry name" value="RBD_domain_sf"/>
</dbReference>
<dbReference type="GO" id="GO:0006397">
    <property type="term" value="P:mRNA processing"/>
    <property type="evidence" value="ECO:0007669"/>
    <property type="project" value="InterPro"/>
</dbReference>
<dbReference type="CDD" id="cd12421">
    <property type="entry name" value="RRM1_PTBP1_hnRNPL_like"/>
    <property type="match status" value="1"/>
</dbReference>
<dbReference type="InterPro" id="IPR000504">
    <property type="entry name" value="RRM_dom"/>
</dbReference>
<dbReference type="GO" id="GO:0005634">
    <property type="term" value="C:nucleus"/>
    <property type="evidence" value="ECO:0007669"/>
    <property type="project" value="InterPro"/>
</dbReference>
<evidence type="ECO:0000313" key="7">
    <source>
        <dbReference type="EMBL" id="ABC68595.1"/>
    </source>
</evidence>
<evidence type="ECO:0000256" key="5">
    <source>
        <dbReference type="SAM" id="MobiDB-lite"/>
    </source>
</evidence>
<keyword evidence="2" id="KW-0677">Repeat</keyword>
<proteinExistence type="evidence at transcript level"/>
<dbReference type="PROSITE" id="PS50102">
    <property type="entry name" value="RRM"/>
    <property type="match status" value="4"/>
</dbReference>
<dbReference type="Pfam" id="PF22976">
    <property type="entry name" value="RRM_10"/>
    <property type="match status" value="1"/>
</dbReference>
<keyword evidence="3 4" id="KW-0694">RNA-binding</keyword>
<protein>
    <submittedName>
        <fullName evidence="7">Polypyrimidine tract binding protein</fullName>
    </submittedName>
</protein>
<feature type="region of interest" description="Disordered" evidence="5">
    <location>
        <begin position="66"/>
        <end position="107"/>
    </location>
</feature>
<dbReference type="CDD" id="cd12425">
    <property type="entry name" value="RRM4_PTBP1_like"/>
    <property type="match status" value="1"/>
</dbReference>
<dbReference type="PANTHER" id="PTHR15592">
    <property type="entry name" value="MATRIN 3/NUCLEAR PROTEIN 220-RELATED"/>
    <property type="match status" value="1"/>
</dbReference>
<dbReference type="FunFam" id="3.30.70.330:FF:000341">
    <property type="entry name" value="Hephaestus, isoform C"/>
    <property type="match status" value="1"/>
</dbReference>
<feature type="domain" description="RRM" evidence="6">
    <location>
        <begin position="542"/>
        <end position="616"/>
    </location>
</feature>
<gene>
    <name evidence="7" type="primary">PTB</name>
</gene>
<name>Q2I2V8_PARLI</name>
<feature type="domain" description="RRM" evidence="6">
    <location>
        <begin position="425"/>
        <end position="499"/>
    </location>
</feature>
<dbReference type="InterPro" id="IPR021790">
    <property type="entry name" value="PTBP1-like_RRM2"/>
</dbReference>
<evidence type="ECO:0000256" key="3">
    <source>
        <dbReference type="ARBA" id="ARBA00022884"/>
    </source>
</evidence>
<dbReference type="CDD" id="cd12693">
    <property type="entry name" value="RRM2_PTBP1_like"/>
    <property type="match status" value="1"/>
</dbReference>
<dbReference type="EMBL" id="DQ343157">
    <property type="protein sequence ID" value="ABC68595.1"/>
    <property type="molecule type" value="mRNA"/>
</dbReference>
<dbReference type="Pfam" id="PF11835">
    <property type="entry name" value="RRM_8"/>
    <property type="match status" value="1"/>
</dbReference>
<reference evidence="7" key="1">
    <citation type="journal article" date="2006" name="Gene Expr. Patterns">
        <title>Expression pattern of three putative RNA-binding proteins during early development of the sea urchin Paracentrotus lividus.</title>
        <authorList>
            <person name="Rottinger E."/>
            <person name="Besnardeau L."/>
            <person name="Lepage T."/>
        </authorList>
    </citation>
    <scope>NUCLEOTIDE SEQUENCE</scope>
</reference>
<feature type="compositionally biased region" description="Basic residues" evidence="5">
    <location>
        <begin position="221"/>
        <end position="231"/>
    </location>
</feature>
<dbReference type="Gene3D" id="3.30.70.330">
    <property type="match status" value="4"/>
</dbReference>
<feature type="region of interest" description="Disordered" evidence="5">
    <location>
        <begin position="216"/>
        <end position="236"/>
    </location>
</feature>
<dbReference type="GO" id="GO:0003723">
    <property type="term" value="F:RNA binding"/>
    <property type="evidence" value="ECO:0007669"/>
    <property type="project" value="UniProtKB-UniRule"/>
</dbReference>
<feature type="compositionally biased region" description="Polar residues" evidence="5">
    <location>
        <begin position="70"/>
        <end position="90"/>
    </location>
</feature>
<evidence type="ECO:0000259" key="6">
    <source>
        <dbReference type="PROSITE" id="PS50102"/>
    </source>
</evidence>
<feature type="domain" description="RRM" evidence="6">
    <location>
        <begin position="109"/>
        <end position="193"/>
    </location>
</feature>